<reference evidence="1 2" key="1">
    <citation type="journal article" name="Front. Microbiol.">
        <title>Sugar Metabolism of the First Thermophilic Planctomycete Thermogutta terrifontis: Comparative Genomic and Transcriptomic Approaches.</title>
        <authorList>
            <person name="Elcheninov A.G."/>
            <person name="Menzel P."/>
            <person name="Gudbergsdottir S.R."/>
            <person name="Slesarev A.I."/>
            <person name="Kadnikov V.V."/>
            <person name="Krogh A."/>
            <person name="Bonch-Osmolovskaya E.A."/>
            <person name="Peng X."/>
            <person name="Kublanov I.V."/>
        </authorList>
    </citation>
    <scope>NUCLEOTIDE SEQUENCE [LARGE SCALE GENOMIC DNA]</scope>
    <source>
        <strain evidence="1 2">R1</strain>
    </source>
</reference>
<proteinExistence type="predicted"/>
<name>A0A286RLC5_9BACT</name>
<dbReference type="AlphaFoldDB" id="A0A286RLC5"/>
<accession>A0A286RLC5</accession>
<dbReference type="KEGG" id="ttf:THTE_4159"/>
<dbReference type="EMBL" id="CP018477">
    <property type="protein sequence ID" value="ASV76760.1"/>
    <property type="molecule type" value="Genomic_DNA"/>
</dbReference>
<evidence type="ECO:0000313" key="2">
    <source>
        <dbReference type="Proteomes" id="UP000215086"/>
    </source>
</evidence>
<sequence length="45" mass="5068">MGPRDFQARSFFFSTSGDELLKLAGAMAPAHIPGRGIYEPRRRCR</sequence>
<keyword evidence="2" id="KW-1185">Reference proteome</keyword>
<gene>
    <name evidence="1" type="ORF">THTE_4159</name>
</gene>
<protein>
    <submittedName>
        <fullName evidence="1">Uncharacterized protein</fullName>
    </submittedName>
</protein>
<organism evidence="1 2">
    <name type="scientific">Thermogutta terrifontis</name>
    <dbReference type="NCBI Taxonomy" id="1331910"/>
    <lineage>
        <taxon>Bacteria</taxon>
        <taxon>Pseudomonadati</taxon>
        <taxon>Planctomycetota</taxon>
        <taxon>Planctomycetia</taxon>
        <taxon>Pirellulales</taxon>
        <taxon>Thermoguttaceae</taxon>
        <taxon>Thermogutta</taxon>
    </lineage>
</organism>
<dbReference type="Proteomes" id="UP000215086">
    <property type="component" value="Chromosome"/>
</dbReference>
<evidence type="ECO:0000313" key="1">
    <source>
        <dbReference type="EMBL" id="ASV76760.1"/>
    </source>
</evidence>